<name>A0AAW2Z8R8_9EUKA</name>
<dbReference type="Proteomes" id="UP001431209">
    <property type="component" value="Unassembled WGS sequence"/>
</dbReference>
<organism evidence="1 2">
    <name type="scientific">Acrasis kona</name>
    <dbReference type="NCBI Taxonomy" id="1008807"/>
    <lineage>
        <taxon>Eukaryota</taxon>
        <taxon>Discoba</taxon>
        <taxon>Heterolobosea</taxon>
        <taxon>Tetramitia</taxon>
        <taxon>Eutetramitia</taxon>
        <taxon>Acrasidae</taxon>
        <taxon>Acrasis</taxon>
    </lineage>
</organism>
<keyword evidence="2" id="KW-1185">Reference proteome</keyword>
<accession>A0AAW2Z8R8</accession>
<dbReference type="AlphaFoldDB" id="A0AAW2Z8R8"/>
<dbReference type="EMBL" id="JAOPGA020001169">
    <property type="protein sequence ID" value="KAL0485799.1"/>
    <property type="molecule type" value="Genomic_DNA"/>
</dbReference>
<sequence>MSQLSQLPVRTQTTEEFVWDEYRFLIDRHTRDSVVRVVINGRTIPIPNMLYIEPEFRTAAVASFVLATMDEDYQHPPDGHPKEWYSEQLYDY</sequence>
<gene>
    <name evidence="1" type="ORF">AKO1_003359</name>
</gene>
<proteinExistence type="predicted"/>
<reference evidence="1 2" key="1">
    <citation type="submission" date="2024-03" db="EMBL/GenBank/DDBJ databases">
        <title>The Acrasis kona genome and developmental transcriptomes reveal deep origins of eukaryotic multicellular pathways.</title>
        <authorList>
            <person name="Sheikh S."/>
            <person name="Fu C.-J."/>
            <person name="Brown M.W."/>
            <person name="Baldauf S.L."/>
        </authorList>
    </citation>
    <scope>NUCLEOTIDE SEQUENCE [LARGE SCALE GENOMIC DNA]</scope>
    <source>
        <strain evidence="1 2">ATCC MYA-3509</strain>
    </source>
</reference>
<evidence type="ECO:0000313" key="2">
    <source>
        <dbReference type="Proteomes" id="UP001431209"/>
    </source>
</evidence>
<evidence type="ECO:0000313" key="1">
    <source>
        <dbReference type="EMBL" id="KAL0485799.1"/>
    </source>
</evidence>
<comment type="caution">
    <text evidence="1">The sequence shown here is derived from an EMBL/GenBank/DDBJ whole genome shotgun (WGS) entry which is preliminary data.</text>
</comment>
<protein>
    <submittedName>
        <fullName evidence="1">Uncharacterized protein</fullName>
    </submittedName>
</protein>